<evidence type="ECO:0000313" key="3">
    <source>
        <dbReference type="EMBL" id="CAD7289390.1"/>
    </source>
</evidence>
<accession>A0ABN7KCB8</accession>
<proteinExistence type="predicted"/>
<dbReference type="PANTHER" id="PTHR30441:SF8">
    <property type="entry name" value="DUF748 DOMAIN-CONTAINING PROTEIN"/>
    <property type="match status" value="1"/>
</dbReference>
<gene>
    <name evidence="3" type="ORF">LMG8286_01777</name>
</gene>
<dbReference type="RefSeq" id="WP_230057508.1">
    <property type="nucleotide sequence ID" value="NZ_CAJHOE010000009.1"/>
</dbReference>
<sequence length="1218" mass="136141">MRNLYKKYKKSCIFFLTVVFLIAFYTIFGFFGVPWILKSVIPSFLADKNATLIVKEAKFHPYKFELNATDVSLKTYADIFSVKQLDFELNFSEIFSKNINIEVIRLFEPYTNIQREANFTFNFDSLVVSSDSKNSDENDNKESFFNLTLNKFKIINGDVRYADASLKRPFEVKLNDLNYEIKNINLKEYSIGKHILETNSNVLEEFDWRGGVSLNPLKIYGDIKLGGLKMDKIWQSYMSDLDFNVTKGTIDTTLKYSINIGDEGVGLSFDDSKIIAKNFNINEQNSTIKLDNLAFEDINFKGNFSGKNDLKLNIGQALFDGFSKDEILLKSGEVNNILFNLLRDESLSLDGEISGLKISGIEHNSSSFASINEVVLNALKYDMSDVFRLNLLDLNSSGLSFKDEQNFANIDTFLIKNVSASFGLDDKQFILSLPKIGLNNTIFKNPQISVKNDIFYLNNLNLSAKDEFGYMDISGDDFGFKGTKFQGFDFDVASQDIEFLDLNVSLKNEQNTTSIATNLSNIKTKPIQVNAKNEKFVVVDDISANGLKFDGKNAELDSLMLGKSDIFSSSKSFAGFKKLAVNGLNFELLQTALDIKDVKFDSLFYNDELSKDGSKAINELAILKSNKKNTPKIAKKDKSYETNFVANIENIEFLNASSKITQSFTDEAMKHEIGLKGAKISNFSSDLSKPFGVNLALKTSDDVTLEAKGKVAIEPLNAELQTKVVAGDLTKFNAILSKYLNASIAQGVANFQSSVKLDKSYKINGKFGLKNFILNDTNGTKVAGVNELEIKKILLNKKGVDITDVTINEPFAKVHIFKDKSINLSRLSKQNDNKSEQKNEQKPNKSSKDEFQTSIKNISLNNANIDFSDDSLVLPFVFDIRNLNAQIDKVSSGDVTNISMQGTVGSGGSASIQSRIDVFEPKKFSDIKLKFKDVELNEITPYSATFVGRKIDSGLISLSLAYLIKDGKMDGKNNVVIDTIKLGESVESADAMSLPLQLAISILQDSRNIIDLNLPVSGDLDNPEFSYGGIVWQAIVQLFNDVVTSPFRLLGNVLGIANSQELSTIDFSAGDGEFMESQAKKVEQFKTITETKKDIIFVINPSYDETIDKLAIQKRLLDRDIAMQANARNISEMQVIKELSMRKFKSVPQNAYDELIKMREISESALEKLANERANSLKQMMIKTGVPSDQVKVSDKLQKVKAKMELYIPLPIGIENRQ</sequence>
<dbReference type="InterPro" id="IPR008023">
    <property type="entry name" value="DUF748"/>
</dbReference>
<feature type="region of interest" description="Disordered" evidence="1">
    <location>
        <begin position="827"/>
        <end position="851"/>
    </location>
</feature>
<dbReference type="Proteomes" id="UP000789359">
    <property type="component" value="Unassembled WGS sequence"/>
</dbReference>
<evidence type="ECO:0000256" key="2">
    <source>
        <dbReference type="SAM" id="Phobius"/>
    </source>
</evidence>
<organism evidence="3 4">
    <name type="scientific">Campylobacter suis</name>
    <dbReference type="NCBI Taxonomy" id="2790657"/>
    <lineage>
        <taxon>Bacteria</taxon>
        <taxon>Pseudomonadati</taxon>
        <taxon>Campylobacterota</taxon>
        <taxon>Epsilonproteobacteria</taxon>
        <taxon>Campylobacterales</taxon>
        <taxon>Campylobacteraceae</taxon>
        <taxon>Campylobacter</taxon>
    </lineage>
</organism>
<dbReference type="EMBL" id="CAJHOE010000009">
    <property type="protein sequence ID" value="CAD7289390.1"/>
    <property type="molecule type" value="Genomic_DNA"/>
</dbReference>
<evidence type="ECO:0008006" key="5">
    <source>
        <dbReference type="Google" id="ProtNLM"/>
    </source>
</evidence>
<dbReference type="PANTHER" id="PTHR30441">
    <property type="entry name" value="DUF748 DOMAIN-CONTAINING PROTEIN"/>
    <property type="match status" value="1"/>
</dbReference>
<keyword evidence="2" id="KW-1133">Transmembrane helix</keyword>
<evidence type="ECO:0000313" key="4">
    <source>
        <dbReference type="Proteomes" id="UP000789359"/>
    </source>
</evidence>
<reference evidence="3 4" key="1">
    <citation type="submission" date="2020-11" db="EMBL/GenBank/DDBJ databases">
        <authorList>
            <person name="Peeters C."/>
        </authorList>
    </citation>
    <scope>NUCLEOTIDE SEQUENCE [LARGE SCALE GENOMIC DNA]</scope>
    <source>
        <strain evidence="3 4">LMG 8286</strain>
    </source>
</reference>
<feature type="compositionally biased region" description="Basic and acidic residues" evidence="1">
    <location>
        <begin position="829"/>
        <end position="851"/>
    </location>
</feature>
<protein>
    <recommendedName>
        <fullName evidence="5">DUF748 domain-containing protein</fullName>
    </recommendedName>
</protein>
<keyword evidence="2" id="KW-0472">Membrane</keyword>
<dbReference type="Pfam" id="PF05359">
    <property type="entry name" value="DUF748"/>
    <property type="match status" value="1"/>
</dbReference>
<dbReference type="InterPro" id="IPR052894">
    <property type="entry name" value="AsmA-related"/>
</dbReference>
<keyword evidence="4" id="KW-1185">Reference proteome</keyword>
<name>A0ABN7KCB8_9BACT</name>
<keyword evidence="2" id="KW-0812">Transmembrane</keyword>
<feature type="transmembrane region" description="Helical" evidence="2">
    <location>
        <begin position="12"/>
        <end position="37"/>
    </location>
</feature>
<comment type="caution">
    <text evidence="3">The sequence shown here is derived from an EMBL/GenBank/DDBJ whole genome shotgun (WGS) entry which is preliminary data.</text>
</comment>
<evidence type="ECO:0000256" key="1">
    <source>
        <dbReference type="SAM" id="MobiDB-lite"/>
    </source>
</evidence>